<evidence type="ECO:0000256" key="2">
    <source>
        <dbReference type="SAM" id="MobiDB-lite"/>
    </source>
</evidence>
<protein>
    <submittedName>
        <fullName evidence="4">Nitrilase/cyanide hydratase and apolipoprotein N-acyltransferase</fullName>
    </submittedName>
</protein>
<evidence type="ECO:0000313" key="5">
    <source>
        <dbReference type="Proteomes" id="UP000182227"/>
    </source>
</evidence>
<dbReference type="PANTHER" id="PTHR23088:SF27">
    <property type="entry name" value="DEAMINATED GLUTATHIONE AMIDASE"/>
    <property type="match status" value="1"/>
</dbReference>
<evidence type="ECO:0000313" key="4">
    <source>
        <dbReference type="EMBL" id="CQD09234.1"/>
    </source>
</evidence>
<comment type="similarity">
    <text evidence="1">Belongs to the carbon-nitrogen hydrolase superfamily. NIT1/NIT2 family.</text>
</comment>
<feature type="region of interest" description="Disordered" evidence="2">
    <location>
        <begin position="295"/>
        <end position="335"/>
    </location>
</feature>
<dbReference type="InterPro" id="IPR003010">
    <property type="entry name" value="C-N_Hydrolase"/>
</dbReference>
<feature type="compositionally biased region" description="Basic residues" evidence="2">
    <location>
        <begin position="298"/>
        <end position="309"/>
    </location>
</feature>
<evidence type="ECO:0000259" key="3">
    <source>
        <dbReference type="PROSITE" id="PS50263"/>
    </source>
</evidence>
<dbReference type="Gene3D" id="3.60.110.10">
    <property type="entry name" value="Carbon-nitrogen hydrolase"/>
    <property type="match status" value="1"/>
</dbReference>
<dbReference type="SUPFAM" id="SSF56317">
    <property type="entry name" value="Carbon-nitrogen hydrolase"/>
    <property type="match status" value="1"/>
</dbReference>
<dbReference type="InterPro" id="IPR001110">
    <property type="entry name" value="UPF0012_CS"/>
</dbReference>
<keyword evidence="4" id="KW-0449">Lipoprotein</keyword>
<dbReference type="Pfam" id="PF00795">
    <property type="entry name" value="CN_hydrolase"/>
    <property type="match status" value="1"/>
</dbReference>
<accession>A0A0U1D6W1</accession>
<feature type="domain" description="CN hydrolase" evidence="3">
    <location>
        <begin position="338"/>
        <end position="517"/>
    </location>
</feature>
<dbReference type="Proteomes" id="UP000182227">
    <property type="component" value="Unassembled WGS sequence"/>
</dbReference>
<dbReference type="GO" id="GO:0016746">
    <property type="term" value="F:acyltransferase activity"/>
    <property type="evidence" value="ECO:0007669"/>
    <property type="project" value="UniProtKB-KW"/>
</dbReference>
<dbReference type="PROSITE" id="PS01227">
    <property type="entry name" value="UPF0012"/>
    <property type="match status" value="1"/>
</dbReference>
<keyword evidence="4" id="KW-0808">Transferase</keyword>
<dbReference type="InterPro" id="IPR029063">
    <property type="entry name" value="SAM-dependent_MTases_sf"/>
</dbReference>
<dbReference type="EMBL" id="CTEF01000001">
    <property type="protein sequence ID" value="CQD09234.1"/>
    <property type="molecule type" value="Genomic_DNA"/>
</dbReference>
<organism evidence="4 5">
    <name type="scientific">Mycolicibacterium conceptionense</name>
    <dbReference type="NCBI Taxonomy" id="451644"/>
    <lineage>
        <taxon>Bacteria</taxon>
        <taxon>Bacillati</taxon>
        <taxon>Actinomycetota</taxon>
        <taxon>Actinomycetes</taxon>
        <taxon>Mycobacteriales</taxon>
        <taxon>Mycobacteriaceae</taxon>
        <taxon>Mycolicibacterium</taxon>
    </lineage>
</organism>
<reference evidence="4 5" key="1">
    <citation type="submission" date="2015-03" db="EMBL/GenBank/DDBJ databases">
        <authorList>
            <person name="Murphy D."/>
        </authorList>
    </citation>
    <scope>NUCLEOTIDE SEQUENCE [LARGE SCALE GENOMIC DNA]</scope>
    <source>
        <strain evidence="4 5">D16</strain>
    </source>
</reference>
<dbReference type="PROSITE" id="PS50263">
    <property type="entry name" value="CN_HYDROLASE"/>
    <property type="match status" value="1"/>
</dbReference>
<proteinExistence type="inferred from homology"/>
<dbReference type="InterPro" id="IPR036526">
    <property type="entry name" value="C-N_Hydrolase_sf"/>
</dbReference>
<dbReference type="PANTHER" id="PTHR23088">
    <property type="entry name" value="NITRILASE-RELATED"/>
    <property type="match status" value="1"/>
</dbReference>
<gene>
    <name evidence="4" type="ORF">BN970_01797</name>
</gene>
<dbReference type="AlphaFoldDB" id="A0A0U1D6W1"/>
<name>A0A0U1D6W1_9MYCO</name>
<sequence length="546" mass="57723">MPNTSRPLGAVTRGTTGTTGYAAATGWLVHSPRVRSVLRAAADPLVVDLGYGALPVTTLELATRLRVIRPDIRVVGLEIHPERVATARAVAGGTGVRFELGGFELAGLRPVLVRAFNVLRQYPVESVPDAWATMSGRLAPGGLIVDGTCDELGRRCCWVLLDESGPVSLTLACDPFSIERPSDLAERLPKVLIHHNVEGQPIHALLGAADRAWASAAGHGVFGPRVRWRAMVELLRAEGFPVDAAAPPLRDGVLTVPWATVAPAPTRSSAPLGCLHANCPGADRHRYRPLVESDAGRRVHPPRRRRRRGAGVVPRGHDVPVRRGTGAGRRGPERAVGDAVREIAARAGVVVVAGMFVPSTDGRVTNTLLATGPGVDAHYHKIHLYDAFGFTESRTVAPGFEPVTITVEGATVGLTTCYDIRFPELYVELARRGAQLVTVHASWGSGPGKLDQWTLLARARALDTTGFVAAVDQAYPGDEIAKAGPTGVGGSLVASPTGEVLVSAGADEQLLVFDVDLDAADQARETIAVLQNRSQFAQSGKAQSLG</sequence>
<keyword evidence="4" id="KW-0012">Acyltransferase</keyword>
<evidence type="ECO:0000256" key="1">
    <source>
        <dbReference type="ARBA" id="ARBA00010613"/>
    </source>
</evidence>
<dbReference type="SUPFAM" id="SSF53335">
    <property type="entry name" value="S-adenosyl-L-methionine-dependent methyltransferases"/>
    <property type="match status" value="1"/>
</dbReference>